<keyword evidence="2" id="KW-0808">Transferase</keyword>
<dbReference type="GO" id="GO:0071555">
    <property type="term" value="P:cell wall organization"/>
    <property type="evidence" value="ECO:0007669"/>
    <property type="project" value="UniProtKB-UniRule"/>
</dbReference>
<feature type="active site" description="Nucleophile" evidence="6">
    <location>
        <position position="454"/>
    </location>
</feature>
<sequence>MSRKKIGLISLFSFTAVLSLAAALGAITSMNFAGKVLPRTMVAGVDIGGLPYTTAEQRVQLKASELSGLQLTFALNDKSANSSLEDLGVTVDASKTVTQVVRPPNSFDWLKFQYWQSMFKTKEMELSYSADPLVLRKKVETLLGVTTAARDAEVSFANGALVINEGQKGISISDEAINAAIQTALLTGSTTLAKLEYTESAPIITTENATQTKTEIEQKFIPIYLKFEDKSFTISPNNQFSFLDFSPVNGRISYQVSQTKVSNYLSSAVAAKVNIKMLPKTTLFDTQQVTQEGRDGRETDITPLAKEVTRTITERADTSSSPLAINTRTIPFIEKVVYPDFVAGLWPGLYIDINLTKQRLFIMVGETRQAEYMISSGKRGTPTPSGVFYIKNKIPLAQSRLFPGIWMEKWNALATSPDGSGYKGYGVHRVPCFDPNCNSREPASHLGRPVSHGCVRIEDAGADWVYDNAPVGTPVNIHT</sequence>
<dbReference type="InterPro" id="IPR022029">
    <property type="entry name" value="YoaR-like_PG-bd"/>
</dbReference>
<dbReference type="PROSITE" id="PS52029">
    <property type="entry name" value="LD_TPASE"/>
    <property type="match status" value="1"/>
</dbReference>
<comment type="pathway">
    <text evidence="1 6">Cell wall biogenesis; peptidoglycan biosynthesis.</text>
</comment>
<evidence type="ECO:0000256" key="6">
    <source>
        <dbReference type="PROSITE-ProRule" id="PRU01373"/>
    </source>
</evidence>
<dbReference type="GO" id="GO:0016740">
    <property type="term" value="F:transferase activity"/>
    <property type="evidence" value="ECO:0007669"/>
    <property type="project" value="UniProtKB-KW"/>
</dbReference>
<dbReference type="PANTHER" id="PTHR30582:SF2">
    <property type="entry name" value="L,D-TRANSPEPTIDASE YCIB-RELATED"/>
    <property type="match status" value="1"/>
</dbReference>
<dbReference type="InterPro" id="IPR050979">
    <property type="entry name" value="LD-transpeptidase"/>
</dbReference>
<accession>A0A0G1QE36</accession>
<gene>
    <name evidence="8" type="ORF">UX60_C0031G0004</name>
</gene>
<organism evidence="8 9">
    <name type="scientific">Berkelbacteria bacterium GW2011_GWA2_46_7</name>
    <dbReference type="NCBI Taxonomy" id="1618335"/>
    <lineage>
        <taxon>Bacteria</taxon>
        <taxon>Candidatus Berkelbacteria</taxon>
    </lineage>
</organism>
<evidence type="ECO:0000313" key="9">
    <source>
        <dbReference type="Proteomes" id="UP000034487"/>
    </source>
</evidence>
<dbReference type="Pfam" id="PF03734">
    <property type="entry name" value="YkuD"/>
    <property type="match status" value="1"/>
</dbReference>
<dbReference type="GO" id="GO:0018104">
    <property type="term" value="P:peptidoglycan-protein cross-linking"/>
    <property type="evidence" value="ECO:0007669"/>
    <property type="project" value="TreeGrafter"/>
</dbReference>
<keyword evidence="3 6" id="KW-0133">Cell shape</keyword>
<feature type="active site" description="Proton donor/acceptor" evidence="6">
    <location>
        <position position="428"/>
    </location>
</feature>
<comment type="caution">
    <text evidence="8">The sequence shown here is derived from an EMBL/GenBank/DDBJ whole genome shotgun (WGS) entry which is preliminary data.</text>
</comment>
<evidence type="ECO:0000259" key="7">
    <source>
        <dbReference type="PROSITE" id="PS52029"/>
    </source>
</evidence>
<dbReference type="SUPFAM" id="SSF141523">
    <property type="entry name" value="L,D-transpeptidase catalytic domain-like"/>
    <property type="match status" value="1"/>
</dbReference>
<reference evidence="8 9" key="1">
    <citation type="journal article" date="2015" name="Nature">
        <title>rRNA introns, odd ribosomes, and small enigmatic genomes across a large radiation of phyla.</title>
        <authorList>
            <person name="Brown C.T."/>
            <person name="Hug L.A."/>
            <person name="Thomas B.C."/>
            <person name="Sharon I."/>
            <person name="Castelle C.J."/>
            <person name="Singh A."/>
            <person name="Wilkins M.J."/>
            <person name="Williams K.H."/>
            <person name="Banfield J.F."/>
        </authorList>
    </citation>
    <scope>NUCLEOTIDE SEQUENCE [LARGE SCALE GENOMIC DNA]</scope>
</reference>
<evidence type="ECO:0000256" key="2">
    <source>
        <dbReference type="ARBA" id="ARBA00022679"/>
    </source>
</evidence>
<dbReference type="Gene3D" id="2.40.440.10">
    <property type="entry name" value="L,D-transpeptidase catalytic domain-like"/>
    <property type="match status" value="1"/>
</dbReference>
<dbReference type="InterPro" id="IPR038063">
    <property type="entry name" value="Transpep_catalytic_dom"/>
</dbReference>
<evidence type="ECO:0000313" key="8">
    <source>
        <dbReference type="EMBL" id="KKU43271.1"/>
    </source>
</evidence>
<dbReference type="EMBL" id="LCMV01000031">
    <property type="protein sequence ID" value="KKU43271.1"/>
    <property type="molecule type" value="Genomic_DNA"/>
</dbReference>
<evidence type="ECO:0000256" key="4">
    <source>
        <dbReference type="ARBA" id="ARBA00022984"/>
    </source>
</evidence>
<dbReference type="Pfam" id="PF12229">
    <property type="entry name" value="PG_binding_4"/>
    <property type="match status" value="1"/>
</dbReference>
<dbReference type="InterPro" id="IPR005490">
    <property type="entry name" value="LD_TPept_cat_dom"/>
</dbReference>
<evidence type="ECO:0000256" key="5">
    <source>
        <dbReference type="ARBA" id="ARBA00023316"/>
    </source>
</evidence>
<dbReference type="GO" id="GO:0071972">
    <property type="term" value="F:peptidoglycan L,D-transpeptidase activity"/>
    <property type="evidence" value="ECO:0007669"/>
    <property type="project" value="TreeGrafter"/>
</dbReference>
<dbReference type="Proteomes" id="UP000034487">
    <property type="component" value="Unassembled WGS sequence"/>
</dbReference>
<dbReference type="CDD" id="cd16913">
    <property type="entry name" value="YkuD_like"/>
    <property type="match status" value="1"/>
</dbReference>
<evidence type="ECO:0000256" key="3">
    <source>
        <dbReference type="ARBA" id="ARBA00022960"/>
    </source>
</evidence>
<dbReference type="GO" id="GO:0005576">
    <property type="term" value="C:extracellular region"/>
    <property type="evidence" value="ECO:0007669"/>
    <property type="project" value="TreeGrafter"/>
</dbReference>
<evidence type="ECO:0000256" key="1">
    <source>
        <dbReference type="ARBA" id="ARBA00004752"/>
    </source>
</evidence>
<dbReference type="GO" id="GO:0008360">
    <property type="term" value="P:regulation of cell shape"/>
    <property type="evidence" value="ECO:0007669"/>
    <property type="project" value="UniProtKB-UniRule"/>
</dbReference>
<dbReference type="AlphaFoldDB" id="A0A0G1QE36"/>
<keyword evidence="4 6" id="KW-0573">Peptidoglycan synthesis</keyword>
<dbReference type="PANTHER" id="PTHR30582">
    <property type="entry name" value="L,D-TRANSPEPTIDASE"/>
    <property type="match status" value="1"/>
</dbReference>
<keyword evidence="5 6" id="KW-0961">Cell wall biogenesis/degradation</keyword>
<proteinExistence type="predicted"/>
<protein>
    <submittedName>
        <fullName evidence="8">ErfK family cell surface protein</fullName>
    </submittedName>
</protein>
<dbReference type="UniPathway" id="UPA00219"/>
<name>A0A0G1QE36_9BACT</name>
<feature type="domain" description="L,D-TPase catalytic" evidence="7">
    <location>
        <begin position="349"/>
        <end position="478"/>
    </location>
</feature>